<name>A0A4Q9DE50_9BACL</name>
<dbReference type="InterPro" id="IPR036390">
    <property type="entry name" value="WH_DNA-bd_sf"/>
</dbReference>
<dbReference type="InterPro" id="IPR051797">
    <property type="entry name" value="TrmB-like"/>
</dbReference>
<protein>
    <submittedName>
        <fullName evidence="3">TrmB family transcriptional regulator</fullName>
    </submittedName>
</protein>
<dbReference type="InterPro" id="IPR036388">
    <property type="entry name" value="WH-like_DNA-bd_sf"/>
</dbReference>
<evidence type="ECO:0000313" key="3">
    <source>
        <dbReference type="EMBL" id="TBL68210.1"/>
    </source>
</evidence>
<dbReference type="Pfam" id="PF01978">
    <property type="entry name" value="TrmB"/>
    <property type="match status" value="1"/>
</dbReference>
<dbReference type="CDD" id="cd09124">
    <property type="entry name" value="PLDc_like_TrmB_middle"/>
    <property type="match status" value="1"/>
</dbReference>
<dbReference type="Pfam" id="PF11495">
    <property type="entry name" value="Regulator_TrmB"/>
    <property type="match status" value="1"/>
</dbReference>
<proteinExistence type="predicted"/>
<dbReference type="RefSeq" id="WP_131018961.1">
    <property type="nucleotide sequence ID" value="NZ_SIRE01000049.1"/>
</dbReference>
<dbReference type="OrthoDB" id="1493540at2"/>
<dbReference type="AlphaFoldDB" id="A0A4Q9DE50"/>
<sequence>MNTIMELLTRFGFSKNEARVYLALVQEDAATGYQISKNTGISRAEVYRVLGNLADKGAVVWQQTEPALYMAVEPESFLSGLEAKFNSDLQKVRVEFKEINRQKSNETIVYVKGYDHVVRRAKQMIQSAQNEVYLRCGAPFAALLQDDISKVSSKGVKVRILSYGDFTLEGVQVVIHPLRQDEVHRHRAMQMLMISDIRQMLVGRLDSQNPDTVIGTYSESREIIHIVRELIRASFHLTILGNESDIVSSFMNNHELFQDIYKDGSIMRYD</sequence>
<dbReference type="InterPro" id="IPR021586">
    <property type="entry name" value="Tscrpt_reg_TrmB_C"/>
</dbReference>
<dbReference type="SUPFAM" id="SSF46785">
    <property type="entry name" value="Winged helix' DNA-binding domain"/>
    <property type="match status" value="1"/>
</dbReference>
<dbReference type="EMBL" id="SIRE01000049">
    <property type="protein sequence ID" value="TBL68210.1"/>
    <property type="molecule type" value="Genomic_DNA"/>
</dbReference>
<reference evidence="3 4" key="1">
    <citation type="submission" date="2019-02" db="EMBL/GenBank/DDBJ databases">
        <title>Paenibacillus sp. nov., isolated from surface-sterilized tissue of Thalictrum simplex L.</title>
        <authorList>
            <person name="Tuo L."/>
        </authorList>
    </citation>
    <scope>NUCLEOTIDE SEQUENCE [LARGE SCALE GENOMIC DNA]</scope>
    <source>
        <strain evidence="3 4">N2SHLJ1</strain>
    </source>
</reference>
<dbReference type="PANTHER" id="PTHR34293:SF1">
    <property type="entry name" value="HTH-TYPE TRANSCRIPTIONAL REGULATOR TRMBL2"/>
    <property type="match status" value="1"/>
</dbReference>
<dbReference type="Gene3D" id="1.10.10.10">
    <property type="entry name" value="Winged helix-like DNA-binding domain superfamily/Winged helix DNA-binding domain"/>
    <property type="match status" value="1"/>
</dbReference>
<comment type="caution">
    <text evidence="3">The sequence shown here is derived from an EMBL/GenBank/DDBJ whole genome shotgun (WGS) entry which is preliminary data.</text>
</comment>
<evidence type="ECO:0000313" key="4">
    <source>
        <dbReference type="Proteomes" id="UP000293142"/>
    </source>
</evidence>
<evidence type="ECO:0000259" key="2">
    <source>
        <dbReference type="Pfam" id="PF11495"/>
    </source>
</evidence>
<dbReference type="PANTHER" id="PTHR34293">
    <property type="entry name" value="HTH-TYPE TRANSCRIPTIONAL REGULATOR TRMBL2"/>
    <property type="match status" value="1"/>
</dbReference>
<dbReference type="Proteomes" id="UP000293142">
    <property type="component" value="Unassembled WGS sequence"/>
</dbReference>
<organism evidence="3 4">
    <name type="scientific">Paenibacillus thalictri</name>
    <dbReference type="NCBI Taxonomy" id="2527873"/>
    <lineage>
        <taxon>Bacteria</taxon>
        <taxon>Bacillati</taxon>
        <taxon>Bacillota</taxon>
        <taxon>Bacilli</taxon>
        <taxon>Bacillales</taxon>
        <taxon>Paenibacillaceae</taxon>
        <taxon>Paenibacillus</taxon>
    </lineage>
</organism>
<evidence type="ECO:0000259" key="1">
    <source>
        <dbReference type="Pfam" id="PF01978"/>
    </source>
</evidence>
<feature type="domain" description="Transcription regulator TrmB N-terminal" evidence="1">
    <location>
        <begin position="8"/>
        <end position="75"/>
    </location>
</feature>
<keyword evidence="4" id="KW-1185">Reference proteome</keyword>
<feature type="domain" description="Transcription regulator TrmB C-terminal" evidence="2">
    <location>
        <begin position="108"/>
        <end position="227"/>
    </location>
</feature>
<dbReference type="InterPro" id="IPR002831">
    <property type="entry name" value="Tscrpt_reg_TrmB_N"/>
</dbReference>
<accession>A0A4Q9DE50</accession>
<gene>
    <name evidence="3" type="ORF">EYB31_38675</name>
</gene>